<protein>
    <submittedName>
        <fullName evidence="2">Uncharacterized protein</fullName>
    </submittedName>
</protein>
<keyword evidence="1" id="KW-1133">Transmembrane helix</keyword>
<keyword evidence="1" id="KW-0812">Transmembrane</keyword>
<organism evidence="2">
    <name type="scientific">Veillonella dispar</name>
    <dbReference type="NCBI Taxonomy" id="39778"/>
    <lineage>
        <taxon>Bacteria</taxon>
        <taxon>Bacillati</taxon>
        <taxon>Bacillota</taxon>
        <taxon>Negativicutes</taxon>
        <taxon>Veillonellales</taxon>
        <taxon>Veillonellaceae</taxon>
        <taxon>Veillonella</taxon>
    </lineage>
</organism>
<dbReference type="EMBL" id="CACRUF010000009">
    <property type="protein sequence ID" value="VYT71385.1"/>
    <property type="molecule type" value="Genomic_DNA"/>
</dbReference>
<dbReference type="AlphaFoldDB" id="A0A6N2YWK4"/>
<accession>A0A6N2YWK4</accession>
<dbReference type="RefSeq" id="WP_156719024.1">
    <property type="nucleotide sequence ID" value="NZ_CACRUF010000009.1"/>
</dbReference>
<reference evidence="2" key="1">
    <citation type="submission" date="2019-11" db="EMBL/GenBank/DDBJ databases">
        <authorList>
            <person name="Feng L."/>
        </authorList>
    </citation>
    <scope>NUCLEOTIDE SEQUENCE</scope>
    <source>
        <strain evidence="2">VdisparLFYP95</strain>
    </source>
</reference>
<name>A0A6N2YWK4_9FIRM</name>
<keyword evidence="1" id="KW-0472">Membrane</keyword>
<sequence length="207" mass="24265">MGNNLKEEFIDVIKLVTKDVTNEVVTNTTLKSLEEHIKKLQKANEIIKNIEVNLSDGQDLYRNIKNETNKTTLEFYKNLHNWNSAIEQENALISQLIAESKNFNEISNVQLSKYLAYIENLDKEYKTTQTIIRGIEDSYNNFINKQETSFEKFVLEMNVLIGKIQEQSKEDRSDYQKMFNNLSMRINIAIALLMLLNTLFVLFFFMN</sequence>
<gene>
    <name evidence="2" type="ORF">VDLFYP95_00535</name>
</gene>
<evidence type="ECO:0000256" key="1">
    <source>
        <dbReference type="SAM" id="Phobius"/>
    </source>
</evidence>
<feature type="transmembrane region" description="Helical" evidence="1">
    <location>
        <begin position="186"/>
        <end position="206"/>
    </location>
</feature>
<proteinExistence type="predicted"/>
<evidence type="ECO:0000313" key="2">
    <source>
        <dbReference type="EMBL" id="VYT71385.1"/>
    </source>
</evidence>